<evidence type="ECO:0000259" key="20">
    <source>
        <dbReference type="PROSITE" id="PS51914"/>
    </source>
</evidence>
<evidence type="ECO:0000256" key="2">
    <source>
        <dbReference type="ARBA" id="ARBA00004358"/>
    </source>
</evidence>
<dbReference type="EMBL" id="CAJNOU010001619">
    <property type="protein sequence ID" value="CAF1230468.1"/>
    <property type="molecule type" value="Genomic_DNA"/>
</dbReference>
<dbReference type="SUPFAM" id="SSF50911">
    <property type="entry name" value="Mannose 6-phosphate receptor domain"/>
    <property type="match status" value="1"/>
</dbReference>
<proteinExistence type="inferred from homology"/>
<keyword evidence="11 18" id="KW-1133">Transmembrane helix</keyword>
<dbReference type="Proteomes" id="UP000663889">
    <property type="component" value="Unassembled WGS sequence"/>
</dbReference>
<sequence>MATDIVLLEILGVILIFNIIIADDPCKYETPNKGLIDLSSIGKMDGTPVWKDIPPDKTENYVYSYNPCYPFSEKLCTNVAGCQIGKDGRVSYSIGTQASIIWKNTLDDMPSLVYTSADRTKQLFVDMLCIQSDEHKLEVHGETKTNEYHMTLSTKCACWNGCKDSPKPTKPNSLTTGAVLIIIFVAVVFLYLITFISYNHFRLQRSGIDLIPHRKFWIVLPGYAKDGIIFVYHRVICSSRGAYQSV</sequence>
<evidence type="ECO:0000256" key="5">
    <source>
        <dbReference type="ARBA" id="ARBA00005363"/>
    </source>
</evidence>
<keyword evidence="9 19" id="KW-0732">Signal</keyword>
<dbReference type="GO" id="GO:0034045">
    <property type="term" value="C:phagophore assembly site membrane"/>
    <property type="evidence" value="ECO:0007669"/>
    <property type="project" value="UniProtKB-SubCell"/>
</dbReference>
<gene>
    <name evidence="21" type="ORF">RFH988_LOCUS24325</name>
    <name evidence="22" type="ORF">SEV965_LOCUS22670</name>
    <name evidence="23" type="ORF">ZHD862_LOCUS28357</name>
</gene>
<evidence type="ECO:0000256" key="14">
    <source>
        <dbReference type="ARBA" id="ARBA00023128"/>
    </source>
</evidence>
<dbReference type="InterPro" id="IPR009011">
    <property type="entry name" value="Man6P_isomerase_rcpt-bd_dom_sf"/>
</dbReference>
<dbReference type="PANTHER" id="PTHR15071:SF0">
    <property type="entry name" value="MANNOSE 6-PHOSPHATE RECEPTOR-LIKE PROTEIN 1"/>
    <property type="match status" value="1"/>
</dbReference>
<dbReference type="InterPro" id="IPR018939">
    <property type="entry name" value="Autophagy-rel_prot_27"/>
</dbReference>
<keyword evidence="7" id="KW-0813">Transport</keyword>
<evidence type="ECO:0000256" key="19">
    <source>
        <dbReference type="SAM" id="SignalP"/>
    </source>
</evidence>
<evidence type="ECO:0000256" key="15">
    <source>
        <dbReference type="ARBA" id="ARBA00023136"/>
    </source>
</evidence>
<feature type="transmembrane region" description="Helical" evidence="18">
    <location>
        <begin position="177"/>
        <end position="198"/>
    </location>
</feature>
<dbReference type="GO" id="GO:0000139">
    <property type="term" value="C:Golgi membrane"/>
    <property type="evidence" value="ECO:0007669"/>
    <property type="project" value="UniProtKB-SubCell"/>
</dbReference>
<evidence type="ECO:0000256" key="11">
    <source>
        <dbReference type="ARBA" id="ARBA00022989"/>
    </source>
</evidence>
<evidence type="ECO:0000256" key="16">
    <source>
        <dbReference type="ARBA" id="ARBA00023157"/>
    </source>
</evidence>
<evidence type="ECO:0000256" key="9">
    <source>
        <dbReference type="ARBA" id="ARBA00022729"/>
    </source>
</evidence>
<evidence type="ECO:0000256" key="4">
    <source>
        <dbReference type="ARBA" id="ARBA00004472"/>
    </source>
</evidence>
<evidence type="ECO:0000313" key="22">
    <source>
        <dbReference type="EMBL" id="CAF1230468.1"/>
    </source>
</evidence>
<dbReference type="GO" id="GO:0006914">
    <property type="term" value="P:autophagy"/>
    <property type="evidence" value="ECO:0007669"/>
    <property type="project" value="UniProtKB-KW"/>
</dbReference>
<dbReference type="PROSITE" id="PS51914">
    <property type="entry name" value="MRH"/>
    <property type="match status" value="1"/>
</dbReference>
<evidence type="ECO:0000256" key="3">
    <source>
        <dbReference type="ARBA" id="ARBA00004394"/>
    </source>
</evidence>
<evidence type="ECO:0000256" key="10">
    <source>
        <dbReference type="ARBA" id="ARBA00022927"/>
    </source>
</evidence>
<evidence type="ECO:0000256" key="1">
    <source>
        <dbReference type="ARBA" id="ARBA00004304"/>
    </source>
</evidence>
<keyword evidence="12" id="KW-0072">Autophagy</keyword>
<feature type="domain" description="MRH" evidence="20">
    <location>
        <begin position="24"/>
        <end position="160"/>
    </location>
</feature>
<evidence type="ECO:0000256" key="13">
    <source>
        <dbReference type="ARBA" id="ARBA00023034"/>
    </source>
</evidence>
<dbReference type="PANTHER" id="PTHR15071">
    <property type="entry name" value="MANNOSE-6-PHOSPHATE RECEPTOR FAMILY MEMBER"/>
    <property type="match status" value="1"/>
</dbReference>
<evidence type="ECO:0000256" key="12">
    <source>
        <dbReference type="ARBA" id="ARBA00023006"/>
    </source>
</evidence>
<name>A0A814YJT8_9BILA</name>
<dbReference type="Proteomes" id="UP000663882">
    <property type="component" value="Unassembled WGS sequence"/>
</dbReference>
<organism evidence="22 24">
    <name type="scientific">Rotaria sordida</name>
    <dbReference type="NCBI Taxonomy" id="392033"/>
    <lineage>
        <taxon>Eukaryota</taxon>
        <taxon>Metazoa</taxon>
        <taxon>Spiralia</taxon>
        <taxon>Gnathifera</taxon>
        <taxon>Rotifera</taxon>
        <taxon>Eurotatoria</taxon>
        <taxon>Bdelloidea</taxon>
        <taxon>Philodinida</taxon>
        <taxon>Philodinidae</taxon>
        <taxon>Rotaria</taxon>
    </lineage>
</organism>
<dbReference type="EMBL" id="CAJNOO010001764">
    <property type="protein sequence ID" value="CAF1195929.1"/>
    <property type="molecule type" value="Genomic_DNA"/>
</dbReference>
<dbReference type="Pfam" id="PF09451">
    <property type="entry name" value="ATG27"/>
    <property type="match status" value="1"/>
</dbReference>
<dbReference type="GO" id="GO:0005802">
    <property type="term" value="C:trans-Golgi network"/>
    <property type="evidence" value="ECO:0007669"/>
    <property type="project" value="TreeGrafter"/>
</dbReference>
<dbReference type="GO" id="GO:0015031">
    <property type="term" value="P:protein transport"/>
    <property type="evidence" value="ECO:0007669"/>
    <property type="project" value="UniProtKB-KW"/>
</dbReference>
<evidence type="ECO:0000313" key="24">
    <source>
        <dbReference type="Proteomes" id="UP000663889"/>
    </source>
</evidence>
<evidence type="ECO:0000256" key="6">
    <source>
        <dbReference type="ARBA" id="ARBA00013776"/>
    </source>
</evidence>
<keyword evidence="10" id="KW-0653">Protein transport</keyword>
<evidence type="ECO:0000313" key="21">
    <source>
        <dbReference type="EMBL" id="CAF1195929.1"/>
    </source>
</evidence>
<dbReference type="EMBL" id="CAJNOT010002351">
    <property type="protein sequence ID" value="CAF1308515.1"/>
    <property type="molecule type" value="Genomic_DNA"/>
</dbReference>
<evidence type="ECO:0000313" key="23">
    <source>
        <dbReference type="EMBL" id="CAF1308515.1"/>
    </source>
</evidence>
<keyword evidence="13" id="KW-0333">Golgi apparatus</keyword>
<accession>A0A814YJT8</accession>
<comment type="similarity">
    <text evidence="5">Belongs to the ATG27 family.</text>
</comment>
<dbReference type="GO" id="GO:0010008">
    <property type="term" value="C:endosome membrane"/>
    <property type="evidence" value="ECO:0007669"/>
    <property type="project" value="UniProtKB-SubCell"/>
</dbReference>
<protein>
    <recommendedName>
        <fullName evidence="6">Autophagy-related protein 27</fullName>
    </recommendedName>
</protein>
<feature type="signal peptide" evidence="19">
    <location>
        <begin position="1"/>
        <end position="22"/>
    </location>
</feature>
<dbReference type="Proteomes" id="UP000663864">
    <property type="component" value="Unassembled WGS sequence"/>
</dbReference>
<keyword evidence="15 18" id="KW-0472">Membrane</keyword>
<keyword evidence="16" id="KW-1015">Disulfide bond</keyword>
<dbReference type="OrthoDB" id="29460at2759"/>
<evidence type="ECO:0000256" key="7">
    <source>
        <dbReference type="ARBA" id="ARBA00022448"/>
    </source>
</evidence>
<evidence type="ECO:0000256" key="17">
    <source>
        <dbReference type="ARBA" id="ARBA00023329"/>
    </source>
</evidence>
<keyword evidence="17" id="KW-0968">Cytoplasmic vesicle</keyword>
<comment type="caution">
    <text evidence="22">The sequence shown here is derived from an EMBL/GenBank/DDBJ whole genome shotgun (WGS) entry which is preliminary data.</text>
</comment>
<dbReference type="Gene3D" id="2.70.130.10">
    <property type="entry name" value="Mannose-6-phosphate receptor binding domain"/>
    <property type="match status" value="1"/>
</dbReference>
<dbReference type="InterPro" id="IPR044865">
    <property type="entry name" value="MRH_dom"/>
</dbReference>
<keyword evidence="8 18" id="KW-0812">Transmembrane</keyword>
<keyword evidence="14" id="KW-0496">Mitochondrion</keyword>
<feature type="chain" id="PRO_5035685841" description="Autophagy-related protein 27" evidence="19">
    <location>
        <begin position="23"/>
        <end position="246"/>
    </location>
</feature>
<comment type="subcellular location">
    <subcellularLocation>
        <location evidence="2">Cytoplasmic vesicle membrane</location>
        <topology evidence="2">Single-pass type I membrane protein</topology>
    </subcellularLocation>
    <subcellularLocation>
        <location evidence="3">Golgi apparatus membrane</location>
    </subcellularLocation>
    <subcellularLocation>
        <location evidence="1">Mitochondrion membrane</location>
        <topology evidence="1">Single-pass membrane protein</topology>
    </subcellularLocation>
    <subcellularLocation>
        <location evidence="4">Preautophagosomal structure membrane</location>
        <topology evidence="4">Single-pass type I membrane protein</topology>
    </subcellularLocation>
</comment>
<evidence type="ECO:0000256" key="8">
    <source>
        <dbReference type="ARBA" id="ARBA00022692"/>
    </source>
</evidence>
<dbReference type="GO" id="GO:0031966">
    <property type="term" value="C:mitochondrial membrane"/>
    <property type="evidence" value="ECO:0007669"/>
    <property type="project" value="UniProtKB-SubCell"/>
</dbReference>
<dbReference type="AlphaFoldDB" id="A0A814YJT8"/>
<reference evidence="22" key="1">
    <citation type="submission" date="2021-02" db="EMBL/GenBank/DDBJ databases">
        <authorList>
            <person name="Nowell W R."/>
        </authorList>
    </citation>
    <scope>NUCLEOTIDE SEQUENCE</scope>
</reference>
<evidence type="ECO:0000256" key="18">
    <source>
        <dbReference type="SAM" id="Phobius"/>
    </source>
</evidence>